<dbReference type="InterPro" id="IPR010620">
    <property type="entry name" value="SBBP_repeat"/>
</dbReference>
<dbReference type="Gene3D" id="2.120.10.30">
    <property type="entry name" value="TolB, C-terminal domain"/>
    <property type="match status" value="1"/>
</dbReference>
<organism evidence="1 2">
    <name type="scientific">Mytilus galloprovincialis</name>
    <name type="common">Mediterranean mussel</name>
    <dbReference type="NCBI Taxonomy" id="29158"/>
    <lineage>
        <taxon>Eukaryota</taxon>
        <taxon>Metazoa</taxon>
        <taxon>Spiralia</taxon>
        <taxon>Lophotrochozoa</taxon>
        <taxon>Mollusca</taxon>
        <taxon>Bivalvia</taxon>
        <taxon>Autobranchia</taxon>
        <taxon>Pteriomorphia</taxon>
        <taxon>Mytilida</taxon>
        <taxon>Mytiloidea</taxon>
        <taxon>Mytilidae</taxon>
        <taxon>Mytilinae</taxon>
        <taxon>Mytilus</taxon>
    </lineage>
</organism>
<gene>
    <name evidence="1" type="ORF">MGAL_10B010554</name>
</gene>
<dbReference type="OrthoDB" id="6131067at2759"/>
<reference evidence="1" key="1">
    <citation type="submission" date="2018-11" db="EMBL/GenBank/DDBJ databases">
        <authorList>
            <person name="Alioto T."/>
            <person name="Alioto T."/>
        </authorList>
    </citation>
    <scope>NUCLEOTIDE SEQUENCE</scope>
</reference>
<evidence type="ECO:0000313" key="1">
    <source>
        <dbReference type="EMBL" id="VDI41073.1"/>
    </source>
</evidence>
<protein>
    <submittedName>
        <fullName evidence="1">Uncharacterized protein</fullName>
    </submittedName>
</protein>
<proteinExistence type="predicted"/>
<comment type="caution">
    <text evidence="1">The sequence shown here is derived from an EMBL/GenBank/DDBJ whole genome shotgun (WGS) entry which is preliminary data.</text>
</comment>
<dbReference type="AlphaFoldDB" id="A0A8B6EWF6"/>
<dbReference type="InterPro" id="IPR011042">
    <property type="entry name" value="6-blade_b-propeller_TolB-like"/>
</dbReference>
<dbReference type="Proteomes" id="UP000596742">
    <property type="component" value="Unassembled WGS sequence"/>
</dbReference>
<sequence length="89" mass="10043">MPGVKIWEYKDQFIRFPRGISVDKDSNVYIASSGNNSIVVLLWDGKQARTLLGEDDGIMNPFGLAFDVKNENLLVANYREPALYKISGY</sequence>
<evidence type="ECO:0000313" key="2">
    <source>
        <dbReference type="Proteomes" id="UP000596742"/>
    </source>
</evidence>
<accession>A0A8B6EWF6</accession>
<dbReference type="SUPFAM" id="SSF63825">
    <property type="entry name" value="YWTD domain"/>
    <property type="match status" value="1"/>
</dbReference>
<dbReference type="Pfam" id="PF06739">
    <property type="entry name" value="SBBP"/>
    <property type="match status" value="1"/>
</dbReference>
<dbReference type="EMBL" id="UYJE01005861">
    <property type="protein sequence ID" value="VDI41073.1"/>
    <property type="molecule type" value="Genomic_DNA"/>
</dbReference>
<name>A0A8B6EWF6_MYTGA</name>
<keyword evidence="2" id="KW-1185">Reference proteome</keyword>